<keyword evidence="1" id="KW-1133">Transmembrane helix</keyword>
<accession>A0ABP8MCR7</accession>
<gene>
    <name evidence="2" type="ORF">GCM10023189_01690</name>
</gene>
<proteinExistence type="predicted"/>
<evidence type="ECO:0000313" key="3">
    <source>
        <dbReference type="Proteomes" id="UP001501175"/>
    </source>
</evidence>
<dbReference type="EMBL" id="BAABHD010000002">
    <property type="protein sequence ID" value="GAA4446504.1"/>
    <property type="molecule type" value="Genomic_DNA"/>
</dbReference>
<protein>
    <submittedName>
        <fullName evidence="2">Uncharacterized protein</fullName>
    </submittedName>
</protein>
<evidence type="ECO:0000313" key="2">
    <source>
        <dbReference type="EMBL" id="GAA4446504.1"/>
    </source>
</evidence>
<name>A0ABP8MCR7_9BACT</name>
<keyword evidence="1" id="KW-0812">Transmembrane</keyword>
<keyword evidence="3" id="KW-1185">Reference proteome</keyword>
<dbReference type="Proteomes" id="UP001501175">
    <property type="component" value="Unassembled WGS sequence"/>
</dbReference>
<organism evidence="2 3">
    <name type="scientific">Nibrella saemangeumensis</name>
    <dbReference type="NCBI Taxonomy" id="1084526"/>
    <lineage>
        <taxon>Bacteria</taxon>
        <taxon>Pseudomonadati</taxon>
        <taxon>Bacteroidota</taxon>
        <taxon>Cytophagia</taxon>
        <taxon>Cytophagales</taxon>
        <taxon>Spirosomataceae</taxon>
        <taxon>Nibrella</taxon>
    </lineage>
</organism>
<comment type="caution">
    <text evidence="2">The sequence shown here is derived from an EMBL/GenBank/DDBJ whole genome shotgun (WGS) entry which is preliminary data.</text>
</comment>
<evidence type="ECO:0000256" key="1">
    <source>
        <dbReference type="SAM" id="Phobius"/>
    </source>
</evidence>
<feature type="transmembrane region" description="Helical" evidence="1">
    <location>
        <begin position="82"/>
        <end position="106"/>
    </location>
</feature>
<reference evidence="3" key="1">
    <citation type="journal article" date="2019" name="Int. J. Syst. Evol. Microbiol.">
        <title>The Global Catalogue of Microorganisms (GCM) 10K type strain sequencing project: providing services to taxonomists for standard genome sequencing and annotation.</title>
        <authorList>
            <consortium name="The Broad Institute Genomics Platform"/>
            <consortium name="The Broad Institute Genome Sequencing Center for Infectious Disease"/>
            <person name="Wu L."/>
            <person name="Ma J."/>
        </authorList>
    </citation>
    <scope>NUCLEOTIDE SEQUENCE [LARGE SCALE GENOMIC DNA]</scope>
    <source>
        <strain evidence="3">JCM 17927</strain>
    </source>
</reference>
<sequence length="148" mass="16644">MIKPVHTDQLSLNDLQAYLDGRLNDKARHRVERILLEQPFYADALDGLKALQQNGASLNEQTASLRAALQERIHESASERRLLPLWLTAATACIVLVLSVAIYLIFVVQQPAPRPVQPKQTKVVEVELTPLDSLKGKKDDKERKKADE</sequence>
<dbReference type="RefSeq" id="WP_345239691.1">
    <property type="nucleotide sequence ID" value="NZ_BAABHD010000002.1"/>
</dbReference>
<keyword evidence="1" id="KW-0472">Membrane</keyword>